<dbReference type="Proteomes" id="UP000025227">
    <property type="component" value="Unplaced"/>
</dbReference>
<accession>A0A7I4YCU3</accession>
<dbReference type="OMA" id="IRCTKIS"/>
<reference evidence="2" key="1">
    <citation type="submission" date="2020-12" db="UniProtKB">
        <authorList>
            <consortium name="WormBaseParasite"/>
        </authorList>
    </citation>
    <scope>IDENTIFICATION</scope>
    <source>
        <strain evidence="2">MHco3</strain>
    </source>
</reference>
<dbReference type="WBParaSite" id="HCON_00082950-00001">
    <property type="protein sequence ID" value="HCON_00082950-00001"/>
    <property type="gene ID" value="HCON_00082950"/>
</dbReference>
<protein>
    <submittedName>
        <fullName evidence="2">Transposase</fullName>
    </submittedName>
</protein>
<dbReference type="OrthoDB" id="5896587at2759"/>
<name>A0A7I4YCU3_HAECO</name>
<organism evidence="1 2">
    <name type="scientific">Haemonchus contortus</name>
    <name type="common">Barber pole worm</name>
    <dbReference type="NCBI Taxonomy" id="6289"/>
    <lineage>
        <taxon>Eukaryota</taxon>
        <taxon>Metazoa</taxon>
        <taxon>Ecdysozoa</taxon>
        <taxon>Nematoda</taxon>
        <taxon>Chromadorea</taxon>
        <taxon>Rhabditida</taxon>
        <taxon>Rhabditina</taxon>
        <taxon>Rhabditomorpha</taxon>
        <taxon>Strongyloidea</taxon>
        <taxon>Trichostrongylidae</taxon>
        <taxon>Haemonchus</taxon>
    </lineage>
</organism>
<sequence>MPEARLGCMITFARLGWYDHVLRVDEDSVRKIGLNFDVSGKRPRDVQSSGGSIRCTKISKRLKSTPIKRSIGRSCVKISEKRTPPARVQETNAEE</sequence>
<proteinExistence type="predicted"/>
<evidence type="ECO:0000313" key="2">
    <source>
        <dbReference type="WBParaSite" id="HCON_00082950-00001"/>
    </source>
</evidence>
<dbReference type="AlphaFoldDB" id="A0A7I4YCU3"/>
<evidence type="ECO:0000313" key="1">
    <source>
        <dbReference type="Proteomes" id="UP000025227"/>
    </source>
</evidence>
<keyword evidence="1" id="KW-1185">Reference proteome</keyword>